<proteinExistence type="predicted"/>
<keyword evidence="4" id="KW-1185">Reference proteome</keyword>
<feature type="signal peptide" evidence="2">
    <location>
        <begin position="1"/>
        <end position="16"/>
    </location>
</feature>
<accession>A0AA35T6F0</accession>
<keyword evidence="2" id="KW-0732">Signal</keyword>
<dbReference type="AlphaFoldDB" id="A0AA35T6F0"/>
<gene>
    <name evidence="3" type="ORF">GBAR_LOCUS23391</name>
</gene>
<evidence type="ECO:0000313" key="4">
    <source>
        <dbReference type="Proteomes" id="UP001174909"/>
    </source>
</evidence>
<organism evidence="3 4">
    <name type="scientific">Geodia barretti</name>
    <name type="common">Barrett's horny sponge</name>
    <dbReference type="NCBI Taxonomy" id="519541"/>
    <lineage>
        <taxon>Eukaryota</taxon>
        <taxon>Metazoa</taxon>
        <taxon>Porifera</taxon>
        <taxon>Demospongiae</taxon>
        <taxon>Heteroscleromorpha</taxon>
        <taxon>Tetractinellida</taxon>
        <taxon>Astrophorina</taxon>
        <taxon>Geodiidae</taxon>
        <taxon>Geodia</taxon>
    </lineage>
</organism>
<evidence type="ECO:0000313" key="3">
    <source>
        <dbReference type="EMBL" id="CAI8042134.1"/>
    </source>
</evidence>
<comment type="caution">
    <text evidence="3">The sequence shown here is derived from an EMBL/GenBank/DDBJ whole genome shotgun (WGS) entry which is preliminary data.</text>
</comment>
<dbReference type="Proteomes" id="UP001174909">
    <property type="component" value="Unassembled WGS sequence"/>
</dbReference>
<dbReference type="EMBL" id="CASHTH010003240">
    <property type="protein sequence ID" value="CAI8042134.1"/>
    <property type="molecule type" value="Genomic_DNA"/>
</dbReference>
<evidence type="ECO:0000256" key="1">
    <source>
        <dbReference type="SAM" id="MobiDB-lite"/>
    </source>
</evidence>
<dbReference type="InterPro" id="IPR036249">
    <property type="entry name" value="Thioredoxin-like_sf"/>
</dbReference>
<dbReference type="SUPFAM" id="SSF52833">
    <property type="entry name" value="Thioredoxin-like"/>
    <property type="match status" value="1"/>
</dbReference>
<reference evidence="3" key="1">
    <citation type="submission" date="2023-03" db="EMBL/GenBank/DDBJ databases">
        <authorList>
            <person name="Steffen K."/>
            <person name="Cardenas P."/>
        </authorList>
    </citation>
    <scope>NUCLEOTIDE SEQUENCE</scope>
</reference>
<sequence length="84" mass="8721">MIALLLGCGAAPAAQTAESPPAVQKAMPDASVNDGSEVEVVEVGYQVGLRAPEFGMTLLDGSRVTTANIVDEGKPVLLYFHATY</sequence>
<feature type="chain" id="PRO_5041240821" description="Alkyl hydroperoxide reductase subunit C/ Thiol specific antioxidant domain-containing protein" evidence="2">
    <location>
        <begin position="17"/>
        <end position="84"/>
    </location>
</feature>
<evidence type="ECO:0000256" key="2">
    <source>
        <dbReference type="SAM" id="SignalP"/>
    </source>
</evidence>
<name>A0AA35T6F0_GEOBA</name>
<evidence type="ECO:0008006" key="5">
    <source>
        <dbReference type="Google" id="ProtNLM"/>
    </source>
</evidence>
<protein>
    <recommendedName>
        <fullName evidence="5">Alkyl hydroperoxide reductase subunit C/ Thiol specific antioxidant domain-containing protein</fullName>
    </recommendedName>
</protein>
<feature type="region of interest" description="Disordered" evidence="1">
    <location>
        <begin position="12"/>
        <end position="31"/>
    </location>
</feature>